<dbReference type="GO" id="GO:0005886">
    <property type="term" value="C:plasma membrane"/>
    <property type="evidence" value="ECO:0007669"/>
    <property type="project" value="UniProtKB-SubCell"/>
</dbReference>
<comment type="caution">
    <text evidence="11">The sequence shown here is derived from an EMBL/GenBank/DDBJ whole genome shotgun (WGS) entry which is preliminary data.</text>
</comment>
<evidence type="ECO:0000256" key="4">
    <source>
        <dbReference type="ARBA" id="ARBA00022692"/>
    </source>
</evidence>
<dbReference type="GO" id="GO:0008519">
    <property type="term" value="F:ammonium channel activity"/>
    <property type="evidence" value="ECO:0007669"/>
    <property type="project" value="InterPro"/>
</dbReference>
<keyword evidence="7 8" id="KW-0924">Ammonia transport</keyword>
<dbReference type="InterPro" id="IPR029020">
    <property type="entry name" value="Ammonium/urea_transptr"/>
</dbReference>
<feature type="transmembrane region" description="Helical" evidence="8">
    <location>
        <begin position="48"/>
        <end position="66"/>
    </location>
</feature>
<evidence type="ECO:0000256" key="7">
    <source>
        <dbReference type="ARBA" id="ARBA00023177"/>
    </source>
</evidence>
<evidence type="ECO:0000313" key="12">
    <source>
        <dbReference type="Proteomes" id="UP000789405"/>
    </source>
</evidence>
<dbReference type="InterPro" id="IPR024041">
    <property type="entry name" value="NH4_transpt_AmtB-like_dom"/>
</dbReference>
<evidence type="ECO:0000313" key="11">
    <source>
        <dbReference type="EMBL" id="CAG8761273.1"/>
    </source>
</evidence>
<evidence type="ECO:0000256" key="9">
    <source>
        <dbReference type="SAM" id="MobiDB-lite"/>
    </source>
</evidence>
<accession>A0A9N9J464</accession>
<feature type="transmembrane region" description="Helical" evidence="8">
    <location>
        <begin position="107"/>
        <end position="127"/>
    </location>
</feature>
<dbReference type="FunFam" id="1.10.3430.10:FF:000011">
    <property type="entry name" value="Ammonium transporter"/>
    <property type="match status" value="1"/>
</dbReference>
<dbReference type="PROSITE" id="PS01219">
    <property type="entry name" value="AMMONIUM_TRANSP"/>
    <property type="match status" value="1"/>
</dbReference>
<dbReference type="Proteomes" id="UP000789405">
    <property type="component" value="Unassembled WGS sequence"/>
</dbReference>
<feature type="region of interest" description="Disordered" evidence="9">
    <location>
        <begin position="431"/>
        <end position="460"/>
    </location>
</feature>
<evidence type="ECO:0000256" key="8">
    <source>
        <dbReference type="RuleBase" id="RU362002"/>
    </source>
</evidence>
<keyword evidence="6 8" id="KW-0472">Membrane</keyword>
<feature type="transmembrane region" description="Helical" evidence="8">
    <location>
        <begin position="285"/>
        <end position="305"/>
    </location>
</feature>
<keyword evidence="3 8" id="KW-0813">Transport</keyword>
<name>A0A9N9J464_9GLOM</name>
<evidence type="ECO:0000256" key="2">
    <source>
        <dbReference type="ARBA" id="ARBA00005887"/>
    </source>
</evidence>
<feature type="transmembrane region" description="Helical" evidence="8">
    <location>
        <begin position="261"/>
        <end position="279"/>
    </location>
</feature>
<reference evidence="11" key="1">
    <citation type="submission" date="2021-06" db="EMBL/GenBank/DDBJ databases">
        <authorList>
            <person name="Kallberg Y."/>
            <person name="Tangrot J."/>
            <person name="Rosling A."/>
        </authorList>
    </citation>
    <scope>NUCLEOTIDE SEQUENCE</scope>
    <source>
        <strain evidence="11">MA453B</strain>
    </source>
</reference>
<dbReference type="EMBL" id="CAJVPY010017289">
    <property type="protein sequence ID" value="CAG8761273.1"/>
    <property type="molecule type" value="Genomic_DNA"/>
</dbReference>
<dbReference type="OrthoDB" id="534912at2759"/>
<dbReference type="AlphaFoldDB" id="A0A9N9J464"/>
<dbReference type="PANTHER" id="PTHR43029">
    <property type="entry name" value="AMMONIUM TRANSPORTER MEP2"/>
    <property type="match status" value="1"/>
</dbReference>
<dbReference type="SUPFAM" id="SSF111352">
    <property type="entry name" value="Ammonium transporter"/>
    <property type="match status" value="1"/>
</dbReference>
<dbReference type="NCBIfam" id="TIGR00836">
    <property type="entry name" value="amt"/>
    <property type="match status" value="1"/>
</dbReference>
<organism evidence="11 12">
    <name type="scientific">Dentiscutata erythropus</name>
    <dbReference type="NCBI Taxonomy" id="1348616"/>
    <lineage>
        <taxon>Eukaryota</taxon>
        <taxon>Fungi</taxon>
        <taxon>Fungi incertae sedis</taxon>
        <taxon>Mucoromycota</taxon>
        <taxon>Glomeromycotina</taxon>
        <taxon>Glomeromycetes</taxon>
        <taxon>Diversisporales</taxon>
        <taxon>Gigasporaceae</taxon>
        <taxon>Dentiscutata</taxon>
    </lineage>
</organism>
<keyword evidence="5 8" id="KW-1133">Transmembrane helix</keyword>
<gene>
    <name evidence="11" type="ORF">DERYTH_LOCUS17835</name>
</gene>
<dbReference type="Pfam" id="PF00909">
    <property type="entry name" value="Ammonium_transp"/>
    <property type="match status" value="1"/>
</dbReference>
<proteinExistence type="inferred from homology"/>
<sequence length="460" mass="49422">MSTTDVSSSTESGHVAWVLAATCLVWIMTPGVGLLYSGLARKKHALSLIMLCFLAIPIVSVQWFIWGYSLAFSRTGGPFIGNLQNVFFMNLQWDSGPTNASKQVPEVLFAIFECMFAVITPALIIGAVAERVRLLPTVIFIFIWSTLVYDVIAAWCWSKNGWFATLGGLDYAGGIPVHISSGAAALAFCIVVGRRNRPSSPHNIVNVILGTVLLWFGWFGFNGGSAVAANKRAIMACIVTNLAASFSGLAWMFLDYFKYNKLRAVSFCSGAVAGLVAITPASGYVAPYAAAVFGIVSGVLCNLAVAMKRLLGKYDDAMDVFAIHGIGGFIGNILTGVFADQNIVSLNGDNINGGAVNGNFIQILIQLSGSCSGMMYSFLVTLIILYIMNIIPGLSLRLDGEDGTDIIEMGERAYRFDEEPETRNAIIEKGDVESVDIESANNENGDVERSDSESTNNEVV</sequence>
<evidence type="ECO:0000256" key="1">
    <source>
        <dbReference type="ARBA" id="ARBA00004141"/>
    </source>
</evidence>
<feature type="transmembrane region" description="Helical" evidence="8">
    <location>
        <begin position="175"/>
        <end position="192"/>
    </location>
</feature>
<comment type="subcellular location">
    <subcellularLocation>
        <location evidence="8">Cell membrane</location>
        <topology evidence="8">Multi-pass membrane protein</topology>
    </subcellularLocation>
    <subcellularLocation>
        <location evidence="1">Membrane</location>
        <topology evidence="1">Multi-pass membrane protein</topology>
    </subcellularLocation>
</comment>
<evidence type="ECO:0000259" key="10">
    <source>
        <dbReference type="Pfam" id="PF00909"/>
    </source>
</evidence>
<feature type="transmembrane region" description="Helical" evidence="8">
    <location>
        <begin position="204"/>
        <end position="221"/>
    </location>
</feature>
<evidence type="ECO:0000256" key="3">
    <source>
        <dbReference type="ARBA" id="ARBA00022448"/>
    </source>
</evidence>
<evidence type="ECO:0000256" key="6">
    <source>
        <dbReference type="ARBA" id="ARBA00023136"/>
    </source>
</evidence>
<keyword evidence="4 8" id="KW-0812">Transmembrane</keyword>
<comment type="similarity">
    <text evidence="2 8">Belongs to the ammonia transporter channel (TC 1.A.11.2) family.</text>
</comment>
<feature type="transmembrane region" description="Helical" evidence="8">
    <location>
        <begin position="233"/>
        <end position="254"/>
    </location>
</feature>
<feature type="transmembrane region" description="Helical" evidence="8">
    <location>
        <begin position="359"/>
        <end position="387"/>
    </location>
</feature>
<feature type="transmembrane region" description="Helical" evidence="8">
    <location>
        <begin position="134"/>
        <end position="155"/>
    </location>
</feature>
<protein>
    <recommendedName>
        <fullName evidence="8">Ammonium transporter</fullName>
    </recommendedName>
</protein>
<evidence type="ECO:0000256" key="5">
    <source>
        <dbReference type="ARBA" id="ARBA00022989"/>
    </source>
</evidence>
<dbReference type="InterPro" id="IPR001905">
    <property type="entry name" value="Ammonium_transpt"/>
</dbReference>
<feature type="transmembrane region" description="Helical" evidence="8">
    <location>
        <begin position="15"/>
        <end position="36"/>
    </location>
</feature>
<feature type="transmembrane region" description="Helical" evidence="8">
    <location>
        <begin position="317"/>
        <end position="339"/>
    </location>
</feature>
<feature type="domain" description="Ammonium transporter AmtB-like" evidence="10">
    <location>
        <begin position="16"/>
        <end position="414"/>
    </location>
</feature>
<dbReference type="PANTHER" id="PTHR43029:SF10">
    <property type="entry name" value="AMMONIUM TRANSPORTER MEP2"/>
    <property type="match status" value="1"/>
</dbReference>
<keyword evidence="12" id="KW-1185">Reference proteome</keyword>
<dbReference type="Gene3D" id="1.10.3430.10">
    <property type="entry name" value="Ammonium transporter AmtB like domains"/>
    <property type="match status" value="1"/>
</dbReference>
<dbReference type="InterPro" id="IPR018047">
    <property type="entry name" value="Ammonium_transpt_CS"/>
</dbReference>